<organism evidence="5 6">
    <name type="scientific">Octadecabacter temperatus</name>
    <dbReference type="NCBI Taxonomy" id="1458307"/>
    <lineage>
        <taxon>Bacteria</taxon>
        <taxon>Pseudomonadati</taxon>
        <taxon>Pseudomonadota</taxon>
        <taxon>Alphaproteobacteria</taxon>
        <taxon>Rhodobacterales</taxon>
        <taxon>Roseobacteraceae</taxon>
        <taxon>Octadecabacter</taxon>
    </lineage>
</organism>
<proteinExistence type="predicted"/>
<dbReference type="Proteomes" id="UP000067444">
    <property type="component" value="Chromosome"/>
</dbReference>
<protein>
    <submittedName>
        <fullName evidence="5">Bifunctional hemolysin/adenylate cyclase</fullName>
    </submittedName>
</protein>
<reference evidence="5 6" key="1">
    <citation type="journal article" date="2015" name="Genome Announc.">
        <title>Closed Genome Sequence of Octadecabacter temperatus SB1, the First Mesophilic Species of the Genus Octadecabacter.</title>
        <authorList>
            <person name="Voget S."/>
            <person name="Billerbeck S."/>
            <person name="Simon M."/>
            <person name="Daniel R."/>
        </authorList>
    </citation>
    <scope>NUCLEOTIDE SEQUENCE [LARGE SCALE GENOMIC DNA]</scope>
    <source>
        <strain evidence="5 6">SB1</strain>
    </source>
</reference>
<evidence type="ECO:0000313" key="6">
    <source>
        <dbReference type="Proteomes" id="UP000067444"/>
    </source>
</evidence>
<comment type="subcellular location">
    <subcellularLocation>
        <location evidence="1">Secreted</location>
    </subcellularLocation>
</comment>
<dbReference type="InterPro" id="IPR018511">
    <property type="entry name" value="Hemolysin-typ_Ca-bd_CS"/>
</dbReference>
<dbReference type="GO" id="GO:0005509">
    <property type="term" value="F:calcium ion binding"/>
    <property type="evidence" value="ECO:0007669"/>
    <property type="project" value="InterPro"/>
</dbReference>
<keyword evidence="2" id="KW-0964">Secreted</keyword>
<evidence type="ECO:0000256" key="2">
    <source>
        <dbReference type="ARBA" id="ARBA00022525"/>
    </source>
</evidence>
<dbReference type="PANTHER" id="PTHR38340">
    <property type="entry name" value="S-LAYER PROTEIN"/>
    <property type="match status" value="1"/>
</dbReference>
<dbReference type="Pfam" id="PF00353">
    <property type="entry name" value="HemolysinCabind"/>
    <property type="match status" value="14"/>
</dbReference>
<dbReference type="KEGG" id="otm:OSB_26080"/>
<dbReference type="Gene3D" id="2.150.10.10">
    <property type="entry name" value="Serralysin-like metalloprotease, C-terminal"/>
    <property type="match status" value="8"/>
</dbReference>
<feature type="region of interest" description="Disordered" evidence="3">
    <location>
        <begin position="833"/>
        <end position="860"/>
    </location>
</feature>
<feature type="domain" description="DUF6923" evidence="4">
    <location>
        <begin position="428"/>
        <end position="676"/>
    </location>
</feature>
<dbReference type="EMBL" id="CP012160">
    <property type="protein sequence ID" value="AKS47137.1"/>
    <property type="molecule type" value="Genomic_DNA"/>
</dbReference>
<feature type="compositionally biased region" description="Basic and acidic residues" evidence="3">
    <location>
        <begin position="843"/>
        <end position="854"/>
    </location>
</feature>
<dbReference type="PRINTS" id="PR00313">
    <property type="entry name" value="CABNDNGRPT"/>
</dbReference>
<dbReference type="PANTHER" id="PTHR38340:SF1">
    <property type="entry name" value="S-LAYER PROTEIN"/>
    <property type="match status" value="1"/>
</dbReference>
<dbReference type="InterPro" id="IPR001343">
    <property type="entry name" value="Hemolysn_Ca-bd"/>
</dbReference>
<dbReference type="PATRIC" id="fig|1458307.3.peg.2638"/>
<sequence length="1061" mass="107117">MARNIYGTSESDTIEGGAGPDHIYGKSGDDNVVSSSSADEVFGQSGEDTIDLGGGADKGFAGSGDDFVDGSNGSDSIFGGSGNDLLLGGDVSAGAASAEALGGVDDYIWGGTGEDDIFGQSGNDRLLGQADDDLVSGEEGSDYMFGGGGKDVLFGGTGNDVAYGGSGNDNLSGENGVDYLFGGANADVLSGGTGGDVLNGDGGDDLLLGEEGSDLLNAGRGHDQAFGGAANDTINLFEGNDFAVGGAGEDQIRGGVGNDIIYGDYLPENLLSDDGESVGRSVAQFEGTDWVVTNDSETGQTSMTQTVDTDADKSYVISVDVAANFAGGFVSGAIEVLWNGVVIDTVQVDSGAFETLTYEVSGVGDGTGISIRTAESDGTATSIYDTSGPIITYEKTVDLGDGAFDVAAFAPGQAKLFQVISGQLQIFDTETQTYTSVGSDTGFKINAIGFNAEDDLIYGYARSNGVDALGNPLDVNSLIMMDATGQVYRLGDGSHPDFVGDFDAFGNLWTFHSTLDRATMVDVDDLDEDGNPRVETFEFPAGLVSSNIYDIAYNHENNLFYGVVAPNSSGNAGSILVIDMNAVSNGGVPVVSEIPIIQSLIEGETIIGMPQGAFGAVFMDGLGNLYAGLNSGDHDLDPATENSGGVYLINIDDTGQFATAELISSAQSTGNNDGAMDPRGNDPFADIDATADVLVNDITVSELEGAGWDDTISAGAGDDIVHGGGLDDLINGGIGNDQLFGEAGFDTLYGLDGADQLDGGSGNDKLHGGAGDDVVLGGAGGDTLYGESGLDALQGGSGNDVIYGGAGNDDLTGGNGNDVLWGGAADDSLFGGRGNDTLSGNSGEDHLEGGRGNDHISGNAGADDLSGESGNDILLGGSGDDILSGNNGNDELFGGEGADVLYGGAGRDAISGGANGDHLFGGGGQDQLDGGSGADEIYGGAGSDTISGGAGVDVIEAGTGNNEIQGGGGGDAFVFLSSNGTHHDTILDHQFRGATQDLIDLSDFGLLDVYANTEAWAAEHVSVTNDGGFFVQLGYGQSITLYGSVVVDQGDLDTFYSTLIL</sequence>
<evidence type="ECO:0000259" key="4">
    <source>
        <dbReference type="Pfam" id="PF21959"/>
    </source>
</evidence>
<keyword evidence="6" id="KW-1185">Reference proteome</keyword>
<feature type="region of interest" description="Disordered" evidence="3">
    <location>
        <begin position="1"/>
        <end position="46"/>
    </location>
</feature>
<evidence type="ECO:0000256" key="1">
    <source>
        <dbReference type="ARBA" id="ARBA00004613"/>
    </source>
</evidence>
<dbReference type="GO" id="GO:0005576">
    <property type="term" value="C:extracellular region"/>
    <property type="evidence" value="ECO:0007669"/>
    <property type="project" value="UniProtKB-SubCell"/>
</dbReference>
<dbReference type="RefSeq" id="WP_049835367.1">
    <property type="nucleotide sequence ID" value="NZ_CP012160.1"/>
</dbReference>
<dbReference type="InterPro" id="IPR050557">
    <property type="entry name" value="RTX_toxin/Mannuronan_C5-epim"/>
</dbReference>
<evidence type="ECO:0000256" key="3">
    <source>
        <dbReference type="SAM" id="MobiDB-lite"/>
    </source>
</evidence>
<gene>
    <name evidence="5" type="primary">cya_6</name>
    <name evidence="5" type="ORF">OSB_26080</name>
</gene>
<feature type="compositionally biased region" description="Polar residues" evidence="3">
    <location>
        <begin position="1"/>
        <end position="11"/>
    </location>
</feature>
<name>A0A0K0Y8D6_9RHOB</name>
<dbReference type="STRING" id="1458307.OSB_26080"/>
<dbReference type="PROSITE" id="PS00330">
    <property type="entry name" value="HEMOLYSIN_CALCIUM"/>
    <property type="match status" value="7"/>
</dbReference>
<dbReference type="SUPFAM" id="SSF51120">
    <property type="entry name" value="beta-Roll"/>
    <property type="match status" value="5"/>
</dbReference>
<dbReference type="InterPro" id="IPR011049">
    <property type="entry name" value="Serralysin-like_metalloprot_C"/>
</dbReference>
<accession>A0A0K0Y8D6</accession>
<dbReference type="AlphaFoldDB" id="A0A0K0Y8D6"/>
<dbReference type="OrthoDB" id="8479154at2"/>
<evidence type="ECO:0000313" key="5">
    <source>
        <dbReference type="EMBL" id="AKS47137.1"/>
    </source>
</evidence>
<dbReference type="Pfam" id="PF21959">
    <property type="entry name" value="DUF6923"/>
    <property type="match status" value="1"/>
</dbReference>
<dbReference type="InterPro" id="IPR054215">
    <property type="entry name" value="DUF6923"/>
</dbReference>